<dbReference type="EMBL" id="CP045007">
    <property type="protein sequence ID" value="QFP79422.1"/>
    <property type="molecule type" value="Genomic_DNA"/>
</dbReference>
<organism evidence="2 3">
    <name type="scientific">Latilactobacillus graminis</name>
    <dbReference type="NCBI Taxonomy" id="60519"/>
    <lineage>
        <taxon>Bacteria</taxon>
        <taxon>Bacillati</taxon>
        <taxon>Bacillota</taxon>
        <taxon>Bacilli</taxon>
        <taxon>Lactobacillales</taxon>
        <taxon>Lactobacillaceae</taxon>
        <taxon>Latilactobacillus</taxon>
    </lineage>
</organism>
<gene>
    <name evidence="2" type="ORF">LG542_03900</name>
</gene>
<name>A0ABX6C9I6_9LACO</name>
<accession>A0ABX6C9I6</accession>
<dbReference type="PROSITE" id="PS51257">
    <property type="entry name" value="PROKAR_LIPOPROTEIN"/>
    <property type="match status" value="1"/>
</dbReference>
<feature type="chain" id="PRO_5045933614" description="Lipoprotein" evidence="1">
    <location>
        <begin position="27"/>
        <end position="229"/>
    </location>
</feature>
<dbReference type="RefSeq" id="WP_057908386.1">
    <property type="nucleotide sequence ID" value="NZ_CP045007.1"/>
</dbReference>
<feature type="signal peptide" evidence="1">
    <location>
        <begin position="1"/>
        <end position="26"/>
    </location>
</feature>
<protein>
    <recommendedName>
        <fullName evidence="4">Lipoprotein</fullName>
    </recommendedName>
</protein>
<evidence type="ECO:0000256" key="1">
    <source>
        <dbReference type="SAM" id="SignalP"/>
    </source>
</evidence>
<evidence type="ECO:0008006" key="4">
    <source>
        <dbReference type="Google" id="ProtNLM"/>
    </source>
</evidence>
<reference evidence="2 3" key="1">
    <citation type="submission" date="2019-10" db="EMBL/GenBank/DDBJ databases">
        <title>Genome sequencing of Lactobacillus graminis.</title>
        <authorList>
            <person name="Kim K."/>
        </authorList>
    </citation>
    <scope>NUCLEOTIDE SEQUENCE [LARGE SCALE GENOMIC DNA]</scope>
    <source>
        <strain evidence="2 3">LG542</strain>
    </source>
</reference>
<keyword evidence="1" id="KW-0732">Signal</keyword>
<dbReference type="Proteomes" id="UP000326334">
    <property type="component" value="Chromosome"/>
</dbReference>
<keyword evidence="3" id="KW-1185">Reference proteome</keyword>
<sequence>MRHIKLLSMILGLTLLLSACGNPVKAKLHTTNNGFNAQIIGKTKQKKVYWQIGDTVHATKTTDGKFTFEVPYKAKQYRVTLADNKQLNKPTYVEGPTAKSIIHWSDFIQLYNPIARQKGLGVFEATTLEGIRTDQIDRNTMIAMNVSDSKILGISIKALAADKNQTFKNYCFAFITSIGTKPARITTLVDRSLKQPGSLIQLTDHQVRYTVMTTKHNKHQITQLSITQP</sequence>
<evidence type="ECO:0000313" key="2">
    <source>
        <dbReference type="EMBL" id="QFP79422.1"/>
    </source>
</evidence>
<proteinExistence type="predicted"/>
<evidence type="ECO:0000313" key="3">
    <source>
        <dbReference type="Proteomes" id="UP000326334"/>
    </source>
</evidence>